<reference evidence="2" key="1">
    <citation type="journal article" date="2019" name="Sci. Rep.">
        <title>Draft genome of Tanacetum cinerariifolium, the natural source of mosquito coil.</title>
        <authorList>
            <person name="Yamashiro T."/>
            <person name="Shiraishi A."/>
            <person name="Satake H."/>
            <person name="Nakayama K."/>
        </authorList>
    </citation>
    <scope>NUCLEOTIDE SEQUENCE</scope>
</reference>
<dbReference type="AlphaFoldDB" id="A0A699UCD5"/>
<sequence length="31" mass="3366">CEELEKAQAADPMKARKGYVSAKAKTAKDNI</sequence>
<feature type="non-terminal residue" evidence="2">
    <location>
        <position position="1"/>
    </location>
</feature>
<comment type="caution">
    <text evidence="2">The sequence shown here is derived from an EMBL/GenBank/DDBJ whole genome shotgun (WGS) entry which is preliminary data.</text>
</comment>
<evidence type="ECO:0000256" key="1">
    <source>
        <dbReference type="SAM" id="MobiDB-lite"/>
    </source>
</evidence>
<feature type="region of interest" description="Disordered" evidence="1">
    <location>
        <begin position="1"/>
        <end position="31"/>
    </location>
</feature>
<dbReference type="EMBL" id="BKCJ011310303">
    <property type="protein sequence ID" value="GFD18868.1"/>
    <property type="molecule type" value="Genomic_DNA"/>
</dbReference>
<name>A0A699UCD5_TANCI</name>
<organism evidence="2">
    <name type="scientific">Tanacetum cinerariifolium</name>
    <name type="common">Dalmatian daisy</name>
    <name type="synonym">Chrysanthemum cinerariifolium</name>
    <dbReference type="NCBI Taxonomy" id="118510"/>
    <lineage>
        <taxon>Eukaryota</taxon>
        <taxon>Viridiplantae</taxon>
        <taxon>Streptophyta</taxon>
        <taxon>Embryophyta</taxon>
        <taxon>Tracheophyta</taxon>
        <taxon>Spermatophyta</taxon>
        <taxon>Magnoliopsida</taxon>
        <taxon>eudicotyledons</taxon>
        <taxon>Gunneridae</taxon>
        <taxon>Pentapetalae</taxon>
        <taxon>asterids</taxon>
        <taxon>campanulids</taxon>
        <taxon>Asterales</taxon>
        <taxon>Asteraceae</taxon>
        <taxon>Asteroideae</taxon>
        <taxon>Anthemideae</taxon>
        <taxon>Anthemidinae</taxon>
        <taxon>Tanacetum</taxon>
    </lineage>
</organism>
<gene>
    <name evidence="2" type="ORF">Tci_890837</name>
</gene>
<evidence type="ECO:0000313" key="2">
    <source>
        <dbReference type="EMBL" id="GFD18868.1"/>
    </source>
</evidence>
<proteinExistence type="predicted"/>
<accession>A0A699UCD5</accession>
<protein>
    <submittedName>
        <fullName evidence="2">Uncharacterized protein</fullName>
    </submittedName>
</protein>